<feature type="transmembrane region" description="Helical" evidence="6">
    <location>
        <begin position="87"/>
        <end position="108"/>
    </location>
</feature>
<dbReference type="PANTHER" id="PTHR30250:SF11">
    <property type="entry name" value="O-ANTIGEN TRANSPORTER-RELATED"/>
    <property type="match status" value="1"/>
</dbReference>
<keyword evidence="2" id="KW-1003">Cell membrane</keyword>
<dbReference type="GeneID" id="10981804"/>
<dbReference type="Proteomes" id="UP000008889">
    <property type="component" value="Chromosome"/>
</dbReference>
<dbReference type="InterPro" id="IPR050833">
    <property type="entry name" value="Poly_Biosynth_Transport"/>
</dbReference>
<dbReference type="KEGG" id="mmd:GYY_01875"/>
<keyword evidence="5 6" id="KW-0472">Membrane</keyword>
<sequence length="477" mass="54805">MGIVNRVVKNTGILFLFNVLSKFFGFLYVMYMARYLGIRGFGIISFSLAFTGMFSIFLDMGTYSLMIREVARNKSLTEKYVGNSISIRFVLSILTFLLMSGCIFSMSYSIETTVIVYIFFIYSIFSAYNNIFYSVYQAHEKMTYFGLGSSMGSFLILLGTILGIYSNKSLYYFAYVFLCSNIVVFIYNLLVTNLKFTKIKLDADFSFWRDFLKEAWPFALSGVFVTIYFWIDSVMISYFIDETSVGLYNAAYRLVYVLLFIPAVYFSTIYPILSRLYKNSDIVKTIYGRSLKYFAILGMLMGTIITLSSEKIIYLVYGSEFLESAGSLKILIWATSFSFLAHSTLYTLNSINKQIIYTKITAISMFLNVILNILIIPKYGYIGASLTTLLTEFLGFFIMFLYLKNHFNEKFYEYIWFLRLTVVTIISTGIYGVLMSKIGIFEVSIVVFTMAYMLGIITLVFDNKDIELLNELSGVKK</sequence>
<feature type="transmembrane region" description="Helical" evidence="6">
    <location>
        <begin position="12"/>
        <end position="31"/>
    </location>
</feature>
<feature type="transmembrane region" description="Helical" evidence="6">
    <location>
        <begin position="114"/>
        <end position="132"/>
    </location>
</feature>
<reference evidence="7 8" key="1">
    <citation type="journal article" date="2011" name="J. Bacteriol.">
        <title>Complete Genome Sequence of a Nonculturable Methanococcus maripaludis Strain Extracted in a Metagenomic Survey of Petroleum Reservoir Fluids.</title>
        <authorList>
            <person name="Wang X."/>
            <person name="Greenfield P."/>
            <person name="Li D."/>
            <person name="Hendry P."/>
            <person name="Volk H."/>
            <person name="Sutherland T.D."/>
        </authorList>
    </citation>
    <scope>NUCLEOTIDE SEQUENCE [LARGE SCALE GENOMIC DNA]</scope>
    <source>
        <strain evidence="7 8">X1</strain>
    </source>
</reference>
<evidence type="ECO:0000313" key="7">
    <source>
        <dbReference type="EMBL" id="AEK19262.1"/>
    </source>
</evidence>
<evidence type="ECO:0000256" key="4">
    <source>
        <dbReference type="ARBA" id="ARBA00022989"/>
    </source>
</evidence>
<feature type="transmembrane region" description="Helical" evidence="6">
    <location>
        <begin position="144"/>
        <end position="165"/>
    </location>
</feature>
<feature type="transmembrane region" description="Helical" evidence="6">
    <location>
        <begin position="381"/>
        <end position="403"/>
    </location>
</feature>
<gene>
    <name evidence="7" type="ORF">GYY_01875</name>
</gene>
<dbReference type="CDD" id="cd13128">
    <property type="entry name" value="MATE_Wzx_like"/>
    <property type="match status" value="1"/>
</dbReference>
<feature type="transmembrane region" description="Helical" evidence="6">
    <location>
        <begin position="211"/>
        <end position="231"/>
    </location>
</feature>
<dbReference type="PATRIC" id="fig|1053692.7.peg.369"/>
<keyword evidence="3 6" id="KW-0812">Transmembrane</keyword>
<dbReference type="PANTHER" id="PTHR30250">
    <property type="entry name" value="PST FAMILY PREDICTED COLANIC ACID TRANSPORTER"/>
    <property type="match status" value="1"/>
</dbReference>
<dbReference type="Pfam" id="PF01943">
    <property type="entry name" value="Polysacc_synt"/>
    <property type="match status" value="1"/>
</dbReference>
<name>G0H2R3_METMI</name>
<feature type="transmembrane region" description="Helical" evidence="6">
    <location>
        <begin position="355"/>
        <end position="375"/>
    </location>
</feature>
<evidence type="ECO:0000256" key="2">
    <source>
        <dbReference type="ARBA" id="ARBA00022475"/>
    </source>
</evidence>
<organism evidence="8">
    <name type="scientific">Methanococcus maripaludis X1</name>
    <dbReference type="NCBI Taxonomy" id="1053692"/>
    <lineage>
        <taxon>Archaea</taxon>
        <taxon>Methanobacteriati</taxon>
        <taxon>Methanobacteriota</taxon>
        <taxon>Methanomada group</taxon>
        <taxon>Methanococci</taxon>
        <taxon>Methanococcales</taxon>
        <taxon>Methanococcaceae</taxon>
        <taxon>Methanococcus</taxon>
    </lineage>
</organism>
<evidence type="ECO:0000256" key="5">
    <source>
        <dbReference type="ARBA" id="ARBA00023136"/>
    </source>
</evidence>
<dbReference type="GO" id="GO:0005886">
    <property type="term" value="C:plasma membrane"/>
    <property type="evidence" value="ECO:0007669"/>
    <property type="project" value="UniProtKB-SubCell"/>
</dbReference>
<feature type="transmembrane region" description="Helical" evidence="6">
    <location>
        <begin position="330"/>
        <end position="348"/>
    </location>
</feature>
<feature type="transmembrane region" description="Helical" evidence="6">
    <location>
        <begin position="415"/>
        <end position="434"/>
    </location>
</feature>
<dbReference type="EMBL" id="CP002913">
    <property type="protein sequence ID" value="AEK19262.1"/>
    <property type="molecule type" value="Genomic_DNA"/>
</dbReference>
<evidence type="ECO:0000256" key="6">
    <source>
        <dbReference type="SAM" id="Phobius"/>
    </source>
</evidence>
<comment type="subcellular location">
    <subcellularLocation>
        <location evidence="1">Cell membrane</location>
        <topology evidence="1">Multi-pass membrane protein</topology>
    </subcellularLocation>
</comment>
<protein>
    <submittedName>
        <fullName evidence="7">Polysaccharide biosynthesis protein</fullName>
    </submittedName>
</protein>
<feature type="transmembrane region" description="Helical" evidence="6">
    <location>
        <begin position="440"/>
        <end position="461"/>
    </location>
</feature>
<evidence type="ECO:0000256" key="1">
    <source>
        <dbReference type="ARBA" id="ARBA00004651"/>
    </source>
</evidence>
<dbReference type="AlphaFoldDB" id="G0H2R3"/>
<feature type="transmembrane region" description="Helical" evidence="6">
    <location>
        <begin position="251"/>
        <end position="273"/>
    </location>
</feature>
<feature type="transmembrane region" description="Helical" evidence="6">
    <location>
        <begin position="294"/>
        <end position="318"/>
    </location>
</feature>
<keyword evidence="4 6" id="KW-1133">Transmembrane helix</keyword>
<proteinExistence type="predicted"/>
<dbReference type="InterPro" id="IPR002797">
    <property type="entry name" value="Polysacc_synth"/>
</dbReference>
<accession>G0H2R3</accession>
<evidence type="ECO:0000313" key="8">
    <source>
        <dbReference type="Proteomes" id="UP000008889"/>
    </source>
</evidence>
<evidence type="ECO:0000256" key="3">
    <source>
        <dbReference type="ARBA" id="ARBA00022692"/>
    </source>
</evidence>
<dbReference type="HOGENOM" id="CLU_022017_6_2_2"/>
<dbReference type="RefSeq" id="WP_013998790.1">
    <property type="nucleotide sequence ID" value="NC_015847.1"/>
</dbReference>
<feature type="transmembrane region" description="Helical" evidence="6">
    <location>
        <begin position="43"/>
        <end position="66"/>
    </location>
</feature>
<feature type="transmembrane region" description="Helical" evidence="6">
    <location>
        <begin position="171"/>
        <end position="190"/>
    </location>
</feature>